<evidence type="ECO:0000256" key="1">
    <source>
        <dbReference type="SAM" id="MobiDB-lite"/>
    </source>
</evidence>
<dbReference type="Gene3D" id="3.30.1150.10">
    <property type="match status" value="1"/>
</dbReference>
<dbReference type="RefSeq" id="WP_119812890.1">
    <property type="nucleotide sequence ID" value="NZ_QYUP01000173.1"/>
</dbReference>
<dbReference type="OrthoDB" id="9803361at2"/>
<dbReference type="SUPFAM" id="SSF74653">
    <property type="entry name" value="TolA/TonB C-terminal domain"/>
    <property type="match status" value="1"/>
</dbReference>
<feature type="region of interest" description="Disordered" evidence="1">
    <location>
        <begin position="313"/>
        <end position="354"/>
    </location>
</feature>
<comment type="caution">
    <text evidence="2">The sequence shown here is derived from an EMBL/GenBank/DDBJ whole genome shotgun (WGS) entry which is preliminary data.</text>
</comment>
<evidence type="ECO:0008006" key="4">
    <source>
        <dbReference type="Google" id="ProtNLM"/>
    </source>
</evidence>
<dbReference type="AlphaFoldDB" id="A0A418XAJ8"/>
<dbReference type="EMBL" id="QYUP01000173">
    <property type="protein sequence ID" value="RJG09481.1"/>
    <property type="molecule type" value="Genomic_DNA"/>
</dbReference>
<organism evidence="2 3">
    <name type="scientific">Massilia cavernae</name>
    <dbReference type="NCBI Taxonomy" id="2320864"/>
    <lineage>
        <taxon>Bacteria</taxon>
        <taxon>Pseudomonadati</taxon>
        <taxon>Pseudomonadota</taxon>
        <taxon>Betaproteobacteria</taxon>
        <taxon>Burkholderiales</taxon>
        <taxon>Oxalobacteraceae</taxon>
        <taxon>Telluria group</taxon>
        <taxon>Massilia</taxon>
    </lineage>
</organism>
<reference evidence="2 3" key="1">
    <citation type="submission" date="2018-09" db="EMBL/GenBank/DDBJ databases">
        <authorList>
            <person name="Zhu H."/>
        </authorList>
    </citation>
    <scope>NUCLEOTIDE SEQUENCE [LARGE SCALE GENOMIC DNA]</scope>
    <source>
        <strain evidence="2 3">K1S02-61</strain>
    </source>
</reference>
<evidence type="ECO:0000313" key="3">
    <source>
        <dbReference type="Proteomes" id="UP000284006"/>
    </source>
</evidence>
<sequence length="509" mass="55801">MSFDAAPGRMLSPDAMNRRLATGVVISLLLHGFVLSLQFGIPGLPLAGRPAPINVTLAPAAPPQPQPADIVAEPLPLPSSPETVRRAATGLALVDPAPQPVPPPAPNREAIVRKDKPRRERRISTPVPVPAPDAATRVIAQADSPASEFVVPLPQPKAAEQKAIDPAEARHGADDVPEPAPEPEILASVEPDKKELEQRLANEERIAAEVREQERAAALALAARQEQQAQERLAAEARKQEELLAGQRRRDEALAEERRVRELLERQKAEEQLAQQLAERRKAEELVAQQRHMQELAERQRLEELAARRLAEEGARQQAARERELAQAAPVPAPAGDPFGAADGQGGDSRTRAPAAAYGSNLANRVREMSKGLDLLSGAPPARPRIDDNRSRRRVVADSSQRDVPLRMYVESIRQKLERNGALNFPKLIGDVRIDPLVSVSVRSDGSIEDVTIVRSSGRADTDEAVHRIVRINARYSAFPPAIAARYDVIEIRRIWTFDQVLKLVEEIR</sequence>
<gene>
    <name evidence="2" type="ORF">D3872_22635</name>
</gene>
<dbReference type="Pfam" id="PF13103">
    <property type="entry name" value="TonB_2"/>
    <property type="match status" value="1"/>
</dbReference>
<dbReference type="Proteomes" id="UP000284006">
    <property type="component" value="Unassembled WGS sequence"/>
</dbReference>
<feature type="region of interest" description="Disordered" evidence="1">
    <location>
        <begin position="374"/>
        <end position="398"/>
    </location>
</feature>
<feature type="compositionally biased region" description="Basic and acidic residues" evidence="1">
    <location>
        <begin position="159"/>
        <end position="174"/>
    </location>
</feature>
<accession>A0A418XAJ8</accession>
<feature type="compositionally biased region" description="Basic and acidic residues" evidence="1">
    <location>
        <begin position="313"/>
        <end position="325"/>
    </location>
</feature>
<feature type="compositionally biased region" description="Low complexity" evidence="1">
    <location>
        <begin position="326"/>
        <end position="342"/>
    </location>
</feature>
<keyword evidence="3" id="KW-1185">Reference proteome</keyword>
<evidence type="ECO:0000313" key="2">
    <source>
        <dbReference type="EMBL" id="RJG09481.1"/>
    </source>
</evidence>
<protein>
    <recommendedName>
        <fullName evidence="4">TonB family protein</fullName>
    </recommendedName>
</protein>
<feature type="region of interest" description="Disordered" evidence="1">
    <location>
        <begin position="158"/>
        <end position="197"/>
    </location>
</feature>
<name>A0A418XAJ8_9BURK</name>
<proteinExistence type="predicted"/>